<evidence type="ECO:0000256" key="2">
    <source>
        <dbReference type="SAM" id="MobiDB-lite"/>
    </source>
</evidence>
<dbReference type="Pfam" id="PF13581">
    <property type="entry name" value="HATPase_c_2"/>
    <property type="match status" value="1"/>
</dbReference>
<keyword evidence="4" id="KW-0067">ATP-binding</keyword>
<evidence type="ECO:0000256" key="1">
    <source>
        <dbReference type="ARBA" id="ARBA00022527"/>
    </source>
</evidence>
<feature type="region of interest" description="Disordered" evidence="2">
    <location>
        <begin position="108"/>
        <end position="145"/>
    </location>
</feature>
<dbReference type="EMBL" id="BAAAPE010000001">
    <property type="protein sequence ID" value="GAA2063183.1"/>
    <property type="molecule type" value="Genomic_DNA"/>
</dbReference>
<feature type="compositionally biased region" description="Low complexity" evidence="2">
    <location>
        <begin position="117"/>
        <end position="136"/>
    </location>
</feature>
<evidence type="ECO:0000313" key="5">
    <source>
        <dbReference type="Proteomes" id="UP001500016"/>
    </source>
</evidence>
<comment type="caution">
    <text evidence="4">The sequence shown here is derived from an EMBL/GenBank/DDBJ whole genome shotgun (WGS) entry which is preliminary data.</text>
</comment>
<dbReference type="CDD" id="cd16936">
    <property type="entry name" value="HATPase_RsbW-like"/>
    <property type="match status" value="1"/>
</dbReference>
<evidence type="ECO:0000259" key="3">
    <source>
        <dbReference type="Pfam" id="PF13581"/>
    </source>
</evidence>
<keyword evidence="1" id="KW-0723">Serine/threonine-protein kinase</keyword>
<dbReference type="GO" id="GO:0005524">
    <property type="term" value="F:ATP binding"/>
    <property type="evidence" value="ECO:0007669"/>
    <property type="project" value="UniProtKB-KW"/>
</dbReference>
<gene>
    <name evidence="4" type="ORF">GCM10009801_06870</name>
</gene>
<reference evidence="5" key="1">
    <citation type="journal article" date="2019" name="Int. J. Syst. Evol. Microbiol.">
        <title>The Global Catalogue of Microorganisms (GCM) 10K type strain sequencing project: providing services to taxonomists for standard genome sequencing and annotation.</title>
        <authorList>
            <consortium name="The Broad Institute Genomics Platform"/>
            <consortium name="The Broad Institute Genome Sequencing Center for Infectious Disease"/>
            <person name="Wu L."/>
            <person name="Ma J."/>
        </authorList>
    </citation>
    <scope>NUCLEOTIDE SEQUENCE [LARGE SCALE GENOMIC DNA]</scope>
    <source>
        <strain evidence="5">JCM 15478</strain>
    </source>
</reference>
<keyword evidence="5" id="KW-1185">Reference proteome</keyword>
<evidence type="ECO:0000313" key="4">
    <source>
        <dbReference type="EMBL" id="GAA2063183.1"/>
    </source>
</evidence>
<dbReference type="InterPro" id="IPR036890">
    <property type="entry name" value="HATPase_C_sf"/>
</dbReference>
<organism evidence="4 5">
    <name type="scientific">Streptomyces albiaxialis</name>
    <dbReference type="NCBI Taxonomy" id="329523"/>
    <lineage>
        <taxon>Bacteria</taxon>
        <taxon>Bacillati</taxon>
        <taxon>Actinomycetota</taxon>
        <taxon>Actinomycetes</taxon>
        <taxon>Kitasatosporales</taxon>
        <taxon>Streptomycetaceae</taxon>
        <taxon>Streptomyces</taxon>
    </lineage>
</organism>
<accession>A0ABP5H8Y8</accession>
<dbReference type="Gene3D" id="3.30.565.10">
    <property type="entry name" value="Histidine kinase-like ATPase, C-terminal domain"/>
    <property type="match status" value="1"/>
</dbReference>
<feature type="domain" description="Histidine kinase/HSP90-like ATPase" evidence="3">
    <location>
        <begin position="37"/>
        <end position="200"/>
    </location>
</feature>
<name>A0ABP5H8Y8_9ACTN</name>
<dbReference type="InterPro" id="IPR003594">
    <property type="entry name" value="HATPase_dom"/>
</dbReference>
<keyword evidence="1" id="KW-0418">Kinase</keyword>
<feature type="compositionally biased region" description="Basic and acidic residues" evidence="2">
    <location>
        <begin position="1"/>
        <end position="12"/>
    </location>
</feature>
<dbReference type="PANTHER" id="PTHR35526:SF3">
    <property type="entry name" value="ANTI-SIGMA-F FACTOR RSBW"/>
    <property type="match status" value="1"/>
</dbReference>
<proteinExistence type="predicted"/>
<sequence length="209" mass="21469">MGTRERGYRVCESRSPVPAQDTGKTEGDGMATVELLFSALPEHVRTARLVAAAVARRSGVDEAVLDEVRLAVGEACTRAVGLHMSNGVETPVRVALIEDEKKFSIEVGDDAPHPRLATSSAAATAHAASAHASAATGGPEGNGVVEAEGALLPGARDEIPEPAPEEDEGDGEMGLAVISGLVDDVEVSADENGGVIKMSWPTAPESVLP</sequence>
<protein>
    <submittedName>
        <fullName evidence="4">ATP-binding protein</fullName>
    </submittedName>
</protein>
<keyword evidence="4" id="KW-0547">Nucleotide-binding</keyword>
<dbReference type="InterPro" id="IPR050267">
    <property type="entry name" value="Anti-sigma-factor_SerPK"/>
</dbReference>
<feature type="region of interest" description="Disordered" evidence="2">
    <location>
        <begin position="1"/>
        <end position="26"/>
    </location>
</feature>
<keyword evidence="1" id="KW-0808">Transferase</keyword>
<dbReference type="Proteomes" id="UP001500016">
    <property type="component" value="Unassembled WGS sequence"/>
</dbReference>
<dbReference type="PANTHER" id="PTHR35526">
    <property type="entry name" value="ANTI-SIGMA-F FACTOR RSBW-RELATED"/>
    <property type="match status" value="1"/>
</dbReference>